<dbReference type="Proteomes" id="UP000245627">
    <property type="component" value="Unassembled WGS sequence"/>
</dbReference>
<feature type="signal peptide" evidence="1">
    <location>
        <begin position="1"/>
        <end position="25"/>
    </location>
</feature>
<name>A0A2T8HIX8_9SPHI</name>
<accession>A0A2T8HIX8</accession>
<evidence type="ECO:0000256" key="1">
    <source>
        <dbReference type="SAM" id="SignalP"/>
    </source>
</evidence>
<dbReference type="Pfam" id="PF20507">
    <property type="entry name" value="DUF6733"/>
    <property type="match status" value="1"/>
</dbReference>
<dbReference type="RefSeq" id="WP_116775984.1">
    <property type="nucleotide sequence ID" value="NZ_QDKG01000003.1"/>
</dbReference>
<gene>
    <name evidence="2" type="ORF">DC487_10825</name>
</gene>
<protein>
    <submittedName>
        <fullName evidence="2">Uncharacterized protein</fullName>
    </submittedName>
</protein>
<feature type="chain" id="PRO_5015470615" evidence="1">
    <location>
        <begin position="26"/>
        <end position="248"/>
    </location>
</feature>
<organism evidence="2 3">
    <name type="scientific">Sphingobacterium corticibacter</name>
    <dbReference type="NCBI Taxonomy" id="2171749"/>
    <lineage>
        <taxon>Bacteria</taxon>
        <taxon>Pseudomonadati</taxon>
        <taxon>Bacteroidota</taxon>
        <taxon>Sphingobacteriia</taxon>
        <taxon>Sphingobacteriales</taxon>
        <taxon>Sphingobacteriaceae</taxon>
        <taxon>Sphingobacterium</taxon>
    </lineage>
</organism>
<keyword evidence="3" id="KW-1185">Reference proteome</keyword>
<dbReference type="EMBL" id="QDKG01000003">
    <property type="protein sequence ID" value="PVH25399.1"/>
    <property type="molecule type" value="Genomic_DNA"/>
</dbReference>
<dbReference type="InterPro" id="IPR046620">
    <property type="entry name" value="DUF6733"/>
</dbReference>
<sequence length="248" mass="26911">MNLLRKTTKFIAIIIAFANFTTAQAQSDDVTATFGLTSDQFFGFAPNFTFEYKLSDKIGLSTYGIFWGAGTGAAWGNWTEFGGGVNLYLSEGITLNPNLGFTFGNLLSKGAADGQLGGIAGDGIVPNVFFNVDIPKFESEIYAGYYAPLTDKAPAGGSTLAYLHYWANAGYKVSPAFSFGAHFEHLRRTKDDIGGKLDYYQWLGPYIQFNVPKFASFVRLSAGADFVKTGAIAENSESFYKLSTGFSF</sequence>
<comment type="caution">
    <text evidence="2">The sequence shown here is derived from an EMBL/GenBank/DDBJ whole genome shotgun (WGS) entry which is preliminary data.</text>
</comment>
<keyword evidence="1" id="KW-0732">Signal</keyword>
<evidence type="ECO:0000313" key="3">
    <source>
        <dbReference type="Proteomes" id="UP000245627"/>
    </source>
</evidence>
<dbReference type="AlphaFoldDB" id="A0A2T8HIX8"/>
<reference evidence="2 3" key="1">
    <citation type="submission" date="2018-04" db="EMBL/GenBank/DDBJ databases">
        <title>Sphingobacterium cortibacter sp. nov.</title>
        <authorList>
            <person name="Li Y."/>
        </authorList>
    </citation>
    <scope>NUCLEOTIDE SEQUENCE [LARGE SCALE GENOMIC DNA]</scope>
    <source>
        <strain evidence="2 3">2c-3</strain>
    </source>
</reference>
<dbReference type="OrthoDB" id="9771670at2"/>
<evidence type="ECO:0000313" key="2">
    <source>
        <dbReference type="EMBL" id="PVH25399.1"/>
    </source>
</evidence>
<proteinExistence type="predicted"/>